<accession>B3SDN0</accession>
<dbReference type="FunCoup" id="B3SDN0">
    <property type="interactions" value="1463"/>
</dbReference>
<dbReference type="HOGENOM" id="CLU_029631_3_2_1"/>
<dbReference type="RefSeq" id="XP_002118352.1">
    <property type="nucleotide sequence ID" value="XM_002118316.1"/>
</dbReference>
<name>B3SDN0_TRIAD</name>
<dbReference type="GeneID" id="6759564"/>
<organism evidence="15 16">
    <name type="scientific">Trichoplax adhaerens</name>
    <name type="common">Trichoplax reptans</name>
    <dbReference type="NCBI Taxonomy" id="10228"/>
    <lineage>
        <taxon>Eukaryota</taxon>
        <taxon>Metazoa</taxon>
        <taxon>Placozoa</taxon>
        <taxon>Uniplacotomia</taxon>
        <taxon>Trichoplacea</taxon>
        <taxon>Trichoplacidae</taxon>
        <taxon>Trichoplax</taxon>
    </lineage>
</organism>
<evidence type="ECO:0000256" key="2">
    <source>
        <dbReference type="ARBA" id="ARBA00005985"/>
    </source>
</evidence>
<dbReference type="PROSITE" id="PS00943">
    <property type="entry name" value="UBIA"/>
    <property type="match status" value="1"/>
</dbReference>
<feature type="transmembrane region" description="Helical" evidence="14">
    <location>
        <begin position="263"/>
        <end position="281"/>
    </location>
</feature>
<gene>
    <name evidence="15" type="ORF">TRIADDRAFT_34046</name>
</gene>
<dbReference type="PANTHER" id="PTHR43448:SF2">
    <property type="entry name" value="PROTOHEME IX FARNESYLTRANSFERASE, MITOCHONDRIAL"/>
    <property type="match status" value="1"/>
</dbReference>
<comment type="similarity">
    <text evidence="2">Belongs to the UbiA prenyltransferase family.</text>
</comment>
<comment type="subcellular location">
    <subcellularLocation>
        <location evidence="1">Mitochondrion membrane</location>
        <topology evidence="1">Multi-pass membrane protein</topology>
    </subcellularLocation>
</comment>
<dbReference type="FunFam" id="1.10.357.140:FF:000004">
    <property type="entry name" value="Protoheme IX farnesyltransferase, mitochondrial"/>
    <property type="match status" value="1"/>
</dbReference>
<protein>
    <recommendedName>
        <fullName evidence="4">Protoheme IX farnesyltransferase, mitochondrial</fullName>
        <ecNumber evidence="3">2.5.1.141</ecNumber>
    </recommendedName>
    <alternativeName>
        <fullName evidence="12">Heme O synthase</fullName>
    </alternativeName>
</protein>
<dbReference type="InterPro" id="IPR030470">
    <property type="entry name" value="UbiA_prenylTrfase_CS"/>
</dbReference>
<dbReference type="GO" id="GO:0006784">
    <property type="term" value="P:heme A biosynthetic process"/>
    <property type="evidence" value="ECO:0000318"/>
    <property type="project" value="GO_Central"/>
</dbReference>
<comment type="catalytic activity">
    <reaction evidence="13">
        <text>heme b + (2E,6E)-farnesyl diphosphate + H2O = Fe(II)-heme o + diphosphate</text>
        <dbReference type="Rhea" id="RHEA:28070"/>
        <dbReference type="ChEBI" id="CHEBI:15377"/>
        <dbReference type="ChEBI" id="CHEBI:33019"/>
        <dbReference type="ChEBI" id="CHEBI:60344"/>
        <dbReference type="ChEBI" id="CHEBI:60530"/>
        <dbReference type="ChEBI" id="CHEBI:175763"/>
        <dbReference type="EC" id="2.5.1.141"/>
    </reaction>
</comment>
<keyword evidence="9" id="KW-0496">Mitochondrion</keyword>
<evidence type="ECO:0000256" key="9">
    <source>
        <dbReference type="ARBA" id="ARBA00023128"/>
    </source>
</evidence>
<evidence type="ECO:0000256" key="8">
    <source>
        <dbReference type="ARBA" id="ARBA00022989"/>
    </source>
</evidence>
<feature type="transmembrane region" description="Helical" evidence="14">
    <location>
        <begin position="100"/>
        <end position="122"/>
    </location>
</feature>
<dbReference type="EC" id="2.5.1.141" evidence="3"/>
<feature type="transmembrane region" description="Helical" evidence="14">
    <location>
        <begin position="12"/>
        <end position="29"/>
    </location>
</feature>
<keyword evidence="5" id="KW-0808">Transferase</keyword>
<dbReference type="eggNOG" id="KOG1380">
    <property type="taxonomic scope" value="Eukaryota"/>
</dbReference>
<dbReference type="InterPro" id="IPR044878">
    <property type="entry name" value="UbiA_sf"/>
</dbReference>
<dbReference type="STRING" id="10228.B3SDN0"/>
<feature type="transmembrane region" description="Helical" evidence="14">
    <location>
        <begin position="211"/>
        <end position="231"/>
    </location>
</feature>
<evidence type="ECO:0000256" key="1">
    <source>
        <dbReference type="ARBA" id="ARBA00004225"/>
    </source>
</evidence>
<feature type="non-terminal residue" evidence="15">
    <location>
        <position position="1"/>
    </location>
</feature>
<dbReference type="InParanoid" id="B3SDN0"/>
<dbReference type="OrthoDB" id="5211at2759"/>
<evidence type="ECO:0000313" key="16">
    <source>
        <dbReference type="Proteomes" id="UP000009022"/>
    </source>
</evidence>
<keyword evidence="11 14" id="KW-0472">Membrane</keyword>
<dbReference type="EMBL" id="DS985282">
    <property type="protein sequence ID" value="EDV19174.1"/>
    <property type="molecule type" value="Genomic_DNA"/>
</dbReference>
<dbReference type="InterPro" id="IPR006369">
    <property type="entry name" value="Protohaem_IX_farnesylTrfase"/>
</dbReference>
<dbReference type="PhylomeDB" id="B3SDN0"/>
<evidence type="ECO:0000256" key="4">
    <source>
        <dbReference type="ARBA" id="ARBA00016335"/>
    </source>
</evidence>
<evidence type="ECO:0000256" key="5">
    <source>
        <dbReference type="ARBA" id="ARBA00022679"/>
    </source>
</evidence>
<keyword evidence="10" id="KW-0350">Heme biosynthesis</keyword>
<dbReference type="Pfam" id="PF01040">
    <property type="entry name" value="UbiA"/>
    <property type="match status" value="1"/>
</dbReference>
<dbReference type="Gene3D" id="1.10.357.140">
    <property type="entry name" value="UbiA prenyltransferase"/>
    <property type="match status" value="1"/>
</dbReference>
<keyword evidence="16" id="KW-1185">Reference proteome</keyword>
<dbReference type="GO" id="GO:0031966">
    <property type="term" value="C:mitochondrial membrane"/>
    <property type="evidence" value="ECO:0007669"/>
    <property type="project" value="UniProtKB-SubCell"/>
</dbReference>
<dbReference type="OMA" id="HFWAIGW"/>
<evidence type="ECO:0000313" key="15">
    <source>
        <dbReference type="EMBL" id="EDV19174.1"/>
    </source>
</evidence>
<dbReference type="NCBIfam" id="TIGR01473">
    <property type="entry name" value="cyoE_ctaB"/>
    <property type="match status" value="1"/>
</dbReference>
<dbReference type="AlphaFoldDB" id="B3SDN0"/>
<evidence type="ECO:0000256" key="3">
    <source>
        <dbReference type="ARBA" id="ARBA00012292"/>
    </source>
</evidence>
<dbReference type="GO" id="GO:0005739">
    <property type="term" value="C:mitochondrion"/>
    <property type="evidence" value="ECO:0000318"/>
    <property type="project" value="GO_Central"/>
</dbReference>
<evidence type="ECO:0000256" key="7">
    <source>
        <dbReference type="ARBA" id="ARBA00022946"/>
    </source>
</evidence>
<dbReference type="KEGG" id="tad:TRIADDRAFT_34046"/>
<evidence type="ECO:0000256" key="12">
    <source>
        <dbReference type="ARBA" id="ARBA00030253"/>
    </source>
</evidence>
<dbReference type="Proteomes" id="UP000009022">
    <property type="component" value="Unassembled WGS sequence"/>
</dbReference>
<sequence>KLLPVYLQISKIRLTGLVLLTSIGGYLLAPGDTVLSSLLCTSLGVGLSGCSANAINQWLEVPYDSQMARTRNRVLVKGLITPVHAMTFATLSGISSVSLLYYAVNPLTAYLAALNIFLYTCIYTPSKRLGIGNTWLGAIVGALPPLMGWAAKTGGIDIGGLALAGILYSWQFPHFNALSWNLKADYSRAGYRMMAVTHPELCRRVSLRHTLALTLLSCLLPICQLTPWWFALYSLPTNAWFTWLAWRFHKDANNQSARKLFRFSLYYLPLIIGTMFVSKLIHRDEKPKQEKDDKN</sequence>
<keyword evidence="7" id="KW-0809">Transit peptide</keyword>
<evidence type="ECO:0000256" key="6">
    <source>
        <dbReference type="ARBA" id="ARBA00022692"/>
    </source>
</evidence>
<dbReference type="HAMAP" id="MF_00154">
    <property type="entry name" value="CyoE_CtaB"/>
    <property type="match status" value="1"/>
</dbReference>
<feature type="transmembrane region" description="Helical" evidence="14">
    <location>
        <begin position="74"/>
        <end position="94"/>
    </location>
</feature>
<evidence type="ECO:0000256" key="11">
    <source>
        <dbReference type="ARBA" id="ARBA00023136"/>
    </source>
</evidence>
<evidence type="ECO:0000256" key="14">
    <source>
        <dbReference type="SAM" id="Phobius"/>
    </source>
</evidence>
<feature type="transmembrane region" description="Helical" evidence="14">
    <location>
        <begin position="35"/>
        <end position="54"/>
    </location>
</feature>
<dbReference type="CTD" id="6759564"/>
<dbReference type="InterPro" id="IPR000537">
    <property type="entry name" value="UbiA_prenyltransferase"/>
</dbReference>
<dbReference type="GO" id="GO:0008495">
    <property type="term" value="F:protoheme IX farnesyltransferase activity"/>
    <property type="evidence" value="ECO:0000318"/>
    <property type="project" value="GO_Central"/>
</dbReference>
<dbReference type="CDD" id="cd13957">
    <property type="entry name" value="PT_UbiA_Cox10"/>
    <property type="match status" value="1"/>
</dbReference>
<evidence type="ECO:0000256" key="13">
    <source>
        <dbReference type="ARBA" id="ARBA00047690"/>
    </source>
</evidence>
<reference evidence="15 16" key="1">
    <citation type="journal article" date="2008" name="Nature">
        <title>The Trichoplax genome and the nature of placozoans.</title>
        <authorList>
            <person name="Srivastava M."/>
            <person name="Begovic E."/>
            <person name="Chapman J."/>
            <person name="Putnam N.H."/>
            <person name="Hellsten U."/>
            <person name="Kawashima T."/>
            <person name="Kuo A."/>
            <person name="Mitros T."/>
            <person name="Salamov A."/>
            <person name="Carpenter M.L."/>
            <person name="Signorovitch A.Y."/>
            <person name="Moreno M.A."/>
            <person name="Kamm K."/>
            <person name="Grimwood J."/>
            <person name="Schmutz J."/>
            <person name="Shapiro H."/>
            <person name="Grigoriev I.V."/>
            <person name="Buss L.W."/>
            <person name="Schierwater B."/>
            <person name="Dellaporta S.L."/>
            <person name="Rokhsar D.S."/>
        </authorList>
    </citation>
    <scope>NUCLEOTIDE SEQUENCE [LARGE SCALE GENOMIC DNA]</scope>
    <source>
        <strain evidence="15 16">Grell-BS-1999</strain>
    </source>
</reference>
<proteinExistence type="inferred from homology"/>
<keyword evidence="8 14" id="KW-1133">Transmembrane helix</keyword>
<keyword evidence="6 14" id="KW-0812">Transmembrane</keyword>
<evidence type="ECO:0000256" key="10">
    <source>
        <dbReference type="ARBA" id="ARBA00023133"/>
    </source>
</evidence>
<dbReference type="PANTHER" id="PTHR43448">
    <property type="entry name" value="PROTOHEME IX FARNESYLTRANSFERASE, MITOCHONDRIAL"/>
    <property type="match status" value="1"/>
</dbReference>